<evidence type="ECO:0000256" key="6">
    <source>
        <dbReference type="HAMAP-Rule" id="MF_00196"/>
    </source>
</evidence>
<accession>A0A2M7SCT9</accession>
<feature type="binding site" evidence="6">
    <location>
        <begin position="4"/>
        <end position="15"/>
    </location>
    <ligand>
        <name>NAD(+)</name>
        <dbReference type="ChEBI" id="CHEBI:57540"/>
    </ligand>
</feature>
<dbReference type="SUPFAM" id="SSF48179">
    <property type="entry name" value="6-phosphogluconate dehydrogenase C-terminal domain-like"/>
    <property type="match status" value="1"/>
</dbReference>
<dbReference type="InterPro" id="IPR013328">
    <property type="entry name" value="6PGD_dom2"/>
</dbReference>
<comment type="similarity">
    <text evidence="1 6">Belongs to the mannitol dehydrogenase family.</text>
</comment>
<dbReference type="EMBL" id="PFMR01000129">
    <property type="protein sequence ID" value="PIZ17289.1"/>
    <property type="molecule type" value="Genomic_DNA"/>
</dbReference>
<dbReference type="GO" id="GO:0008926">
    <property type="term" value="F:mannitol-1-phosphate 5-dehydrogenase activity"/>
    <property type="evidence" value="ECO:0007669"/>
    <property type="project" value="UniProtKB-UniRule"/>
</dbReference>
<dbReference type="InterPro" id="IPR023028">
    <property type="entry name" value="Mannitol_1_phos_5_DH"/>
</dbReference>
<dbReference type="Pfam" id="PF08125">
    <property type="entry name" value="Mannitol_dh_C"/>
    <property type="match status" value="1"/>
</dbReference>
<organism evidence="9 10">
    <name type="scientific">Candidatus Desantisbacteria bacterium CG_4_10_14_0_8_um_filter_48_22</name>
    <dbReference type="NCBI Taxonomy" id="1974543"/>
    <lineage>
        <taxon>Bacteria</taxon>
        <taxon>Candidatus Desantisiibacteriota</taxon>
    </lineage>
</organism>
<evidence type="ECO:0000313" key="10">
    <source>
        <dbReference type="Proteomes" id="UP000229307"/>
    </source>
</evidence>
<evidence type="ECO:0000256" key="4">
    <source>
        <dbReference type="ARBA" id="ARBA00023002"/>
    </source>
</evidence>
<dbReference type="GO" id="GO:0005829">
    <property type="term" value="C:cytosol"/>
    <property type="evidence" value="ECO:0007669"/>
    <property type="project" value="TreeGrafter"/>
</dbReference>
<dbReference type="NCBIfam" id="NF002646">
    <property type="entry name" value="PRK02318.1-2"/>
    <property type="match status" value="1"/>
</dbReference>
<dbReference type="Pfam" id="PF01232">
    <property type="entry name" value="Mannitol_dh"/>
    <property type="match status" value="1"/>
</dbReference>
<sequence length="384" mass="42224">MKKVVQFGAGNIGRGFMGQLFFESGYETVFVDVKEEVLSLLNEKRQYALRIVGNKPQEITVKNVRAVNSKDAAAVAAEIASADLLATAVGAGVLKFIAPLIAKGFEKRLAEGNKVPLNIIICENLMDVRKIFKDMVFNDLSDQGRKEVEAKLGFVEAVVSRMVPVIPEELSRKDPLLVLAEAYKELPVDRPGFRGEIPKITGVIPIDNFHAYEERKLFTHNAGHAISAYLGYKKGYTYIYEAVKDKEIRGIVLGAVMDESGKALIKKHGFAPADYQAHVNDLLERFANVSLGDTVARVGKDPVRKLKPTDRLIGGAKLALEYGLKPINFVKGIKAALSYDNPDDKDAQSLQALLKTKGVDAVLQDICGLTPGEELYNLIMNYEL</sequence>
<dbReference type="PANTHER" id="PTHR30524:SF0">
    <property type="entry name" value="ALTRONATE OXIDOREDUCTASE-RELATED"/>
    <property type="match status" value="1"/>
</dbReference>
<evidence type="ECO:0000256" key="3">
    <source>
        <dbReference type="ARBA" id="ARBA00016219"/>
    </source>
</evidence>
<dbReference type="Gene3D" id="1.10.1040.10">
    <property type="entry name" value="N-(1-d-carboxylethyl)-l-norvaline Dehydrogenase, domain 2"/>
    <property type="match status" value="1"/>
</dbReference>
<proteinExistence type="inferred from homology"/>
<evidence type="ECO:0000313" key="9">
    <source>
        <dbReference type="EMBL" id="PIZ17289.1"/>
    </source>
</evidence>
<dbReference type="InterPro" id="IPR013118">
    <property type="entry name" value="Mannitol_DH_C"/>
</dbReference>
<dbReference type="SUPFAM" id="SSF51735">
    <property type="entry name" value="NAD(P)-binding Rossmann-fold domains"/>
    <property type="match status" value="1"/>
</dbReference>
<protein>
    <recommendedName>
        <fullName evidence="3 6">Mannitol-1-phosphate 5-dehydrogenase</fullName>
        <ecNumber evidence="2 6">1.1.1.17</ecNumber>
    </recommendedName>
</protein>
<reference evidence="10" key="1">
    <citation type="submission" date="2017-09" db="EMBL/GenBank/DDBJ databases">
        <title>Depth-based differentiation of microbial function through sediment-hosted aquifers and enrichment of novel symbionts in the deep terrestrial subsurface.</title>
        <authorList>
            <person name="Probst A.J."/>
            <person name="Ladd B."/>
            <person name="Jarett J.K."/>
            <person name="Geller-Mcgrath D.E."/>
            <person name="Sieber C.M.K."/>
            <person name="Emerson J.B."/>
            <person name="Anantharaman K."/>
            <person name="Thomas B.C."/>
            <person name="Malmstrom R."/>
            <person name="Stieglmeier M."/>
            <person name="Klingl A."/>
            <person name="Woyke T."/>
            <person name="Ryan C.M."/>
            <person name="Banfield J.F."/>
        </authorList>
    </citation>
    <scope>NUCLEOTIDE SEQUENCE [LARGE SCALE GENOMIC DNA]</scope>
</reference>
<dbReference type="Gene3D" id="3.40.50.720">
    <property type="entry name" value="NAD(P)-binding Rossmann-like Domain"/>
    <property type="match status" value="1"/>
</dbReference>
<dbReference type="PRINTS" id="PR00084">
    <property type="entry name" value="MTLDHDRGNASE"/>
</dbReference>
<dbReference type="InterPro" id="IPR008927">
    <property type="entry name" value="6-PGluconate_DH-like_C_sf"/>
</dbReference>
<dbReference type="HAMAP" id="MF_00196">
    <property type="entry name" value="Mannitol_dehydrog"/>
    <property type="match status" value="1"/>
</dbReference>
<dbReference type="GO" id="GO:0019592">
    <property type="term" value="P:mannitol catabolic process"/>
    <property type="evidence" value="ECO:0007669"/>
    <property type="project" value="TreeGrafter"/>
</dbReference>
<keyword evidence="4 6" id="KW-0560">Oxidoreductase</keyword>
<dbReference type="InterPro" id="IPR000669">
    <property type="entry name" value="Mannitol_DH"/>
</dbReference>
<dbReference type="AlphaFoldDB" id="A0A2M7SCT9"/>
<gene>
    <name evidence="6" type="primary">mtlD</name>
    <name evidence="9" type="ORF">COY52_04835</name>
</gene>
<evidence type="ECO:0000259" key="8">
    <source>
        <dbReference type="Pfam" id="PF08125"/>
    </source>
</evidence>
<feature type="domain" description="Mannitol dehydrogenase N-terminal" evidence="7">
    <location>
        <begin position="3"/>
        <end position="201"/>
    </location>
</feature>
<feature type="domain" description="Mannitol dehydrogenase C-terminal" evidence="8">
    <location>
        <begin position="209"/>
        <end position="364"/>
    </location>
</feature>
<evidence type="ECO:0000256" key="2">
    <source>
        <dbReference type="ARBA" id="ARBA00012939"/>
    </source>
</evidence>
<evidence type="ECO:0000259" key="7">
    <source>
        <dbReference type="Pfam" id="PF01232"/>
    </source>
</evidence>
<evidence type="ECO:0000256" key="1">
    <source>
        <dbReference type="ARBA" id="ARBA00006541"/>
    </source>
</evidence>
<comment type="caution">
    <text evidence="9">The sequence shown here is derived from an EMBL/GenBank/DDBJ whole genome shotgun (WGS) entry which is preliminary data.</text>
</comment>
<keyword evidence="5 6" id="KW-0520">NAD</keyword>
<dbReference type="Proteomes" id="UP000229307">
    <property type="component" value="Unassembled WGS sequence"/>
</dbReference>
<dbReference type="NCBIfam" id="NF002652">
    <property type="entry name" value="PRK02318.2-5"/>
    <property type="match status" value="1"/>
</dbReference>
<evidence type="ECO:0000256" key="5">
    <source>
        <dbReference type="ARBA" id="ARBA00023027"/>
    </source>
</evidence>
<dbReference type="InterPro" id="IPR013131">
    <property type="entry name" value="Mannitol_DH_N"/>
</dbReference>
<comment type="catalytic activity">
    <reaction evidence="6">
        <text>D-mannitol 1-phosphate + NAD(+) = beta-D-fructose 6-phosphate + NADH + H(+)</text>
        <dbReference type="Rhea" id="RHEA:19661"/>
        <dbReference type="ChEBI" id="CHEBI:15378"/>
        <dbReference type="ChEBI" id="CHEBI:57540"/>
        <dbReference type="ChEBI" id="CHEBI:57634"/>
        <dbReference type="ChEBI" id="CHEBI:57945"/>
        <dbReference type="ChEBI" id="CHEBI:61381"/>
        <dbReference type="EC" id="1.1.1.17"/>
    </reaction>
</comment>
<dbReference type="EC" id="1.1.1.17" evidence="2 6"/>
<dbReference type="PANTHER" id="PTHR30524">
    <property type="entry name" value="MANNITOL-1-PHOSPHATE 5-DEHYDROGENASE"/>
    <property type="match status" value="1"/>
</dbReference>
<dbReference type="InterPro" id="IPR036291">
    <property type="entry name" value="NAD(P)-bd_dom_sf"/>
</dbReference>
<name>A0A2M7SCT9_9BACT</name>